<organism evidence="9 10">
    <name type="scientific">Candidatus Cyrtobacter comes</name>
    <dbReference type="NCBI Taxonomy" id="675776"/>
    <lineage>
        <taxon>Bacteria</taxon>
        <taxon>Pseudomonadati</taxon>
        <taxon>Pseudomonadota</taxon>
        <taxon>Alphaproteobacteria</taxon>
        <taxon>Rickettsiales</taxon>
        <taxon>Candidatus Midichloriaceae</taxon>
        <taxon>Candidatus Cyrtobacter</taxon>
    </lineage>
</organism>
<keyword evidence="10" id="KW-1185">Reference proteome</keyword>
<feature type="transmembrane region" description="Helical" evidence="7">
    <location>
        <begin position="181"/>
        <end position="200"/>
    </location>
</feature>
<dbReference type="RefSeq" id="WP_322497433.1">
    <property type="nucleotide sequence ID" value="NZ_JARGYT010000011.1"/>
</dbReference>
<protein>
    <submittedName>
        <fullName evidence="9">MFS transporter</fullName>
    </submittedName>
</protein>
<evidence type="ECO:0000256" key="2">
    <source>
        <dbReference type="ARBA" id="ARBA00022448"/>
    </source>
</evidence>
<feature type="transmembrane region" description="Helical" evidence="7">
    <location>
        <begin position="82"/>
        <end position="100"/>
    </location>
</feature>
<feature type="transmembrane region" description="Helical" evidence="7">
    <location>
        <begin position="147"/>
        <end position="169"/>
    </location>
</feature>
<proteinExistence type="predicted"/>
<feature type="transmembrane region" description="Helical" evidence="7">
    <location>
        <begin position="231"/>
        <end position="256"/>
    </location>
</feature>
<feature type="transmembrane region" description="Helical" evidence="7">
    <location>
        <begin position="297"/>
        <end position="316"/>
    </location>
</feature>
<dbReference type="PANTHER" id="PTHR43045:SF1">
    <property type="entry name" value="SHIKIMATE TRANSPORTER"/>
    <property type="match status" value="1"/>
</dbReference>
<evidence type="ECO:0000256" key="7">
    <source>
        <dbReference type="SAM" id="Phobius"/>
    </source>
</evidence>
<dbReference type="Pfam" id="PF07690">
    <property type="entry name" value="MFS_1"/>
    <property type="match status" value="1"/>
</dbReference>
<keyword evidence="2" id="KW-0813">Transport</keyword>
<feature type="transmembrane region" description="Helical" evidence="7">
    <location>
        <begin position="112"/>
        <end position="135"/>
    </location>
</feature>
<keyword evidence="4 7" id="KW-0812">Transmembrane</keyword>
<dbReference type="EMBL" id="JARGYT010000011">
    <property type="protein sequence ID" value="MDZ5761934.1"/>
    <property type="molecule type" value="Genomic_DNA"/>
</dbReference>
<feature type="transmembrane region" description="Helical" evidence="7">
    <location>
        <begin position="388"/>
        <end position="405"/>
    </location>
</feature>
<dbReference type="Gene3D" id="1.20.1250.20">
    <property type="entry name" value="MFS general substrate transporter like domains"/>
    <property type="match status" value="1"/>
</dbReference>
<evidence type="ECO:0000259" key="8">
    <source>
        <dbReference type="PROSITE" id="PS50850"/>
    </source>
</evidence>
<gene>
    <name evidence="9" type="ORF">Cyrtocomes_00297</name>
</gene>
<evidence type="ECO:0000313" key="9">
    <source>
        <dbReference type="EMBL" id="MDZ5761934.1"/>
    </source>
</evidence>
<comment type="caution">
    <text evidence="9">The sequence shown here is derived from an EMBL/GenBank/DDBJ whole genome shotgun (WGS) entry which is preliminary data.</text>
</comment>
<evidence type="ECO:0000256" key="3">
    <source>
        <dbReference type="ARBA" id="ARBA00022475"/>
    </source>
</evidence>
<dbReference type="SUPFAM" id="SSF103473">
    <property type="entry name" value="MFS general substrate transporter"/>
    <property type="match status" value="1"/>
</dbReference>
<feature type="domain" description="Major facilitator superfamily (MFS) profile" evidence="8">
    <location>
        <begin position="10"/>
        <end position="417"/>
    </location>
</feature>
<accession>A0ABU5L7Y4</accession>
<name>A0ABU5L7Y4_9RICK</name>
<evidence type="ECO:0000256" key="5">
    <source>
        <dbReference type="ARBA" id="ARBA00022989"/>
    </source>
</evidence>
<evidence type="ECO:0000313" key="10">
    <source>
        <dbReference type="Proteomes" id="UP001293791"/>
    </source>
</evidence>
<evidence type="ECO:0000256" key="4">
    <source>
        <dbReference type="ARBA" id="ARBA00022692"/>
    </source>
</evidence>
<feature type="transmembrane region" description="Helical" evidence="7">
    <location>
        <begin position="268"/>
        <end position="290"/>
    </location>
</feature>
<dbReference type="InterPro" id="IPR011701">
    <property type="entry name" value="MFS"/>
</dbReference>
<dbReference type="InterPro" id="IPR020846">
    <property type="entry name" value="MFS_dom"/>
</dbReference>
<dbReference type="Proteomes" id="UP001293791">
    <property type="component" value="Unassembled WGS sequence"/>
</dbReference>
<reference evidence="9 10" key="1">
    <citation type="submission" date="2023-02" db="EMBL/GenBank/DDBJ databases">
        <title>Host association and intracellularity evolved multiple times independently in the Rickettsiales.</title>
        <authorList>
            <person name="Castelli M."/>
            <person name="Nardi T."/>
            <person name="Gammuto L."/>
            <person name="Bellinzona G."/>
            <person name="Sabaneyeva E."/>
            <person name="Potekhin A."/>
            <person name="Serra V."/>
            <person name="Petroni G."/>
            <person name="Sassera D."/>
        </authorList>
    </citation>
    <scope>NUCLEOTIDE SEQUENCE [LARGE SCALE GENOMIC DNA]</scope>
    <source>
        <strain evidence="9 10">BOD18</strain>
    </source>
</reference>
<feature type="transmembrane region" description="Helical" evidence="7">
    <location>
        <begin position="361"/>
        <end position="382"/>
    </location>
</feature>
<evidence type="ECO:0000256" key="1">
    <source>
        <dbReference type="ARBA" id="ARBA00004429"/>
    </source>
</evidence>
<feature type="transmembrane region" description="Helical" evidence="7">
    <location>
        <begin position="49"/>
        <end position="70"/>
    </location>
</feature>
<feature type="transmembrane region" description="Helical" evidence="7">
    <location>
        <begin position="12"/>
        <end position="29"/>
    </location>
</feature>
<dbReference type="InterPro" id="IPR036259">
    <property type="entry name" value="MFS_trans_sf"/>
</dbReference>
<sequence>MPKGISDKKTITVLSIGTFLEYFDLMLYIHMAILLNELFFPQNLEHDPLLISALSYCATFIFRPVAALFFGKLGDRLGRKSIIALSSFIMSITCLIMANLPTYEQIGITATYLFLALKMIQGASSMGEIVSAEIYVIESFKPPKQYLMLNIVNISVVFATLCSILLAYYSTSYDDSSSWRFAFWVGSLMAFVGAFARKKLPETKEFSRKSIKTTKSLFGNNALLNKNSFRILLYLLIEFARPATSYFAYIYCAIILKTELHYSAKEILLQNSLLALFDLLACIFITWLCFKFRPIIILRFKTLIFLPLLICIPYLLNGASNCYSILAIQLILVFFGPKPVPNSPSFSMSFETRKRMTTVSMVFAVSRVLVYVITSFGMAYMYKIIGNFAILIILGPVTFGFLYALGKFNIIEQNLVR</sequence>
<dbReference type="PROSITE" id="PS50850">
    <property type="entry name" value="MFS"/>
    <property type="match status" value="1"/>
</dbReference>
<evidence type="ECO:0000256" key="6">
    <source>
        <dbReference type="ARBA" id="ARBA00023136"/>
    </source>
</evidence>
<keyword evidence="3" id="KW-1003">Cell membrane</keyword>
<comment type="subcellular location">
    <subcellularLocation>
        <location evidence="1">Cell inner membrane</location>
        <topology evidence="1">Multi-pass membrane protein</topology>
    </subcellularLocation>
</comment>
<keyword evidence="5 7" id="KW-1133">Transmembrane helix</keyword>
<dbReference type="PANTHER" id="PTHR43045">
    <property type="entry name" value="SHIKIMATE TRANSPORTER"/>
    <property type="match status" value="1"/>
</dbReference>
<keyword evidence="6 7" id="KW-0472">Membrane</keyword>